<comment type="caution">
    <text evidence="2">The sequence shown here is derived from an EMBL/GenBank/DDBJ whole genome shotgun (WGS) entry which is preliminary data.</text>
</comment>
<organism evidence="2 3">
    <name type="scientific">Mycena alexandri</name>
    <dbReference type="NCBI Taxonomy" id="1745969"/>
    <lineage>
        <taxon>Eukaryota</taxon>
        <taxon>Fungi</taxon>
        <taxon>Dikarya</taxon>
        <taxon>Basidiomycota</taxon>
        <taxon>Agaricomycotina</taxon>
        <taxon>Agaricomycetes</taxon>
        <taxon>Agaricomycetidae</taxon>
        <taxon>Agaricales</taxon>
        <taxon>Marasmiineae</taxon>
        <taxon>Mycenaceae</taxon>
        <taxon>Mycena</taxon>
    </lineage>
</organism>
<proteinExistence type="predicted"/>
<evidence type="ECO:0000313" key="3">
    <source>
        <dbReference type="Proteomes" id="UP001218188"/>
    </source>
</evidence>
<feature type="compositionally biased region" description="Basic residues" evidence="1">
    <location>
        <begin position="277"/>
        <end position="287"/>
    </location>
</feature>
<evidence type="ECO:0000256" key="1">
    <source>
        <dbReference type="SAM" id="MobiDB-lite"/>
    </source>
</evidence>
<dbReference type="SUPFAM" id="SSF74788">
    <property type="entry name" value="Cullin repeat-like"/>
    <property type="match status" value="1"/>
</dbReference>
<dbReference type="InterPro" id="IPR016159">
    <property type="entry name" value="Cullin_repeat-like_dom_sf"/>
</dbReference>
<dbReference type="AlphaFoldDB" id="A0AAD6S5Q2"/>
<reference evidence="2" key="1">
    <citation type="submission" date="2023-03" db="EMBL/GenBank/DDBJ databases">
        <title>Massive genome expansion in bonnet fungi (Mycena s.s.) driven by repeated elements and novel gene families across ecological guilds.</title>
        <authorList>
            <consortium name="Lawrence Berkeley National Laboratory"/>
            <person name="Harder C.B."/>
            <person name="Miyauchi S."/>
            <person name="Viragh M."/>
            <person name="Kuo A."/>
            <person name="Thoen E."/>
            <person name="Andreopoulos B."/>
            <person name="Lu D."/>
            <person name="Skrede I."/>
            <person name="Drula E."/>
            <person name="Henrissat B."/>
            <person name="Morin E."/>
            <person name="Kohler A."/>
            <person name="Barry K."/>
            <person name="LaButti K."/>
            <person name="Morin E."/>
            <person name="Salamov A."/>
            <person name="Lipzen A."/>
            <person name="Mereny Z."/>
            <person name="Hegedus B."/>
            <person name="Baldrian P."/>
            <person name="Stursova M."/>
            <person name="Weitz H."/>
            <person name="Taylor A."/>
            <person name="Grigoriev I.V."/>
            <person name="Nagy L.G."/>
            <person name="Martin F."/>
            <person name="Kauserud H."/>
        </authorList>
    </citation>
    <scope>NUCLEOTIDE SEQUENCE</scope>
    <source>
        <strain evidence="2">CBHHK200</strain>
    </source>
</reference>
<gene>
    <name evidence="2" type="ORF">C8F04DRAFT_1403007</name>
</gene>
<dbReference type="Gene3D" id="1.20.1280.170">
    <property type="entry name" value="Exocyst complex component Exo70"/>
    <property type="match status" value="1"/>
</dbReference>
<protein>
    <submittedName>
        <fullName evidence="2">Uncharacterized protein</fullName>
    </submittedName>
</protein>
<name>A0AAD6S5Q2_9AGAR</name>
<dbReference type="Proteomes" id="UP001218188">
    <property type="component" value="Unassembled WGS sequence"/>
</dbReference>
<dbReference type="EMBL" id="JARJCM010000234">
    <property type="protein sequence ID" value="KAJ7021374.1"/>
    <property type="molecule type" value="Genomic_DNA"/>
</dbReference>
<feature type="region of interest" description="Disordered" evidence="1">
    <location>
        <begin position="256"/>
        <end position="293"/>
    </location>
</feature>
<accession>A0AAD6S5Q2</accession>
<sequence>MRSTWSQKCLKGQGKRVIDRADTVDTLIAGTLGAGWTQTSSCRVASSYNALLNPILVLFQHDPHIAHAFLALSLSAYETLLKLQPCWDTLLVRRGSENAKANELRDGLRTLCDVCLHSFPKFLADIKRALLAKAVPGGDTSTGVADWIVSAVMYMDHLPEVHSAASALLLQLGETGTGKRVILEHFVFDVITTAINATCIQVMSYLRHHKVFSSTHDALLDLLSRPAQDAVNGNFCTAKAGYFDVNFSPLLQMLTDEPSNAKGRSSGRLMPPDARPAPHRHWARHRPGVPQRS</sequence>
<keyword evidence="3" id="KW-1185">Reference proteome</keyword>
<evidence type="ECO:0000313" key="2">
    <source>
        <dbReference type="EMBL" id="KAJ7021374.1"/>
    </source>
</evidence>